<keyword evidence="2" id="KW-0238">DNA-binding</keyword>
<dbReference type="PRINTS" id="PR00032">
    <property type="entry name" value="HTHARAC"/>
</dbReference>
<dbReference type="PANTHER" id="PTHR46796:SF13">
    <property type="entry name" value="HTH-TYPE TRANSCRIPTIONAL ACTIVATOR RHAS"/>
    <property type="match status" value="1"/>
</dbReference>
<dbReference type="Pfam" id="PF20240">
    <property type="entry name" value="DUF6597"/>
    <property type="match status" value="1"/>
</dbReference>
<sequence length="239" mass="26370">MQAPAGPHPTQAEFMHPEGGCGVIFNFADALLFDGQPYHSPCLLTGPTRQTTRLHLTGQVDALGVRFNPGKGMALFGLPLSDVLDIQASALDIIPSFPGLALAERLAPLSIAQRIKRLDQELLHLLSMDLGAQQAFTYALTRIQQSNGSQNIQAMTQDMNISQRQLERQFGRWLGLSPKQYSKLQRIQLARQLIKAAGPASLTELALQAGYYDQAHFIHEFKQVVGLTPGQYLKRKRNA</sequence>
<dbReference type="EMBL" id="BAAAEI010000014">
    <property type="protein sequence ID" value="GAA0360664.1"/>
    <property type="molecule type" value="Genomic_DNA"/>
</dbReference>
<evidence type="ECO:0000259" key="4">
    <source>
        <dbReference type="PROSITE" id="PS01124"/>
    </source>
</evidence>
<keyword evidence="6" id="KW-1185">Reference proteome</keyword>
<reference evidence="6" key="1">
    <citation type="journal article" date="2019" name="Int. J. Syst. Evol. Microbiol.">
        <title>The Global Catalogue of Microorganisms (GCM) 10K type strain sequencing project: providing services to taxonomists for standard genome sequencing and annotation.</title>
        <authorList>
            <consortium name="The Broad Institute Genomics Platform"/>
            <consortium name="The Broad Institute Genome Sequencing Center for Infectious Disease"/>
            <person name="Wu L."/>
            <person name="Ma J."/>
        </authorList>
    </citation>
    <scope>NUCLEOTIDE SEQUENCE [LARGE SCALE GENOMIC DNA]</scope>
    <source>
        <strain evidence="6">JCM 13378</strain>
    </source>
</reference>
<feature type="domain" description="HTH araC/xylS-type" evidence="4">
    <location>
        <begin position="133"/>
        <end position="235"/>
    </location>
</feature>
<dbReference type="PROSITE" id="PS01124">
    <property type="entry name" value="HTH_ARAC_FAMILY_2"/>
    <property type="match status" value="1"/>
</dbReference>
<evidence type="ECO:0000256" key="1">
    <source>
        <dbReference type="ARBA" id="ARBA00023015"/>
    </source>
</evidence>
<dbReference type="SUPFAM" id="SSF46689">
    <property type="entry name" value="Homeodomain-like"/>
    <property type="match status" value="1"/>
</dbReference>
<dbReference type="PANTHER" id="PTHR46796">
    <property type="entry name" value="HTH-TYPE TRANSCRIPTIONAL ACTIVATOR RHAS-RELATED"/>
    <property type="match status" value="1"/>
</dbReference>
<dbReference type="PROSITE" id="PS00041">
    <property type="entry name" value="HTH_ARAC_FAMILY_1"/>
    <property type="match status" value="1"/>
</dbReference>
<accession>A0ABP3H404</accession>
<evidence type="ECO:0000313" key="6">
    <source>
        <dbReference type="Proteomes" id="UP001501757"/>
    </source>
</evidence>
<keyword evidence="1" id="KW-0805">Transcription regulation</keyword>
<protein>
    <recommendedName>
        <fullName evidence="4">HTH araC/xylS-type domain-containing protein</fullName>
    </recommendedName>
</protein>
<dbReference type="InterPro" id="IPR018062">
    <property type="entry name" value="HTH_AraC-typ_CS"/>
</dbReference>
<keyword evidence="3" id="KW-0804">Transcription</keyword>
<dbReference type="InterPro" id="IPR009057">
    <property type="entry name" value="Homeodomain-like_sf"/>
</dbReference>
<dbReference type="Pfam" id="PF12833">
    <property type="entry name" value="HTH_18"/>
    <property type="match status" value="1"/>
</dbReference>
<dbReference type="InterPro" id="IPR046532">
    <property type="entry name" value="DUF6597"/>
</dbReference>
<name>A0ABP3H404_9ALTE</name>
<dbReference type="InterPro" id="IPR050204">
    <property type="entry name" value="AraC_XylS_family_regulators"/>
</dbReference>
<evidence type="ECO:0000256" key="2">
    <source>
        <dbReference type="ARBA" id="ARBA00023125"/>
    </source>
</evidence>
<proteinExistence type="predicted"/>
<evidence type="ECO:0000256" key="3">
    <source>
        <dbReference type="ARBA" id="ARBA00023163"/>
    </source>
</evidence>
<comment type="caution">
    <text evidence="5">The sequence shown here is derived from an EMBL/GenBank/DDBJ whole genome shotgun (WGS) entry which is preliminary data.</text>
</comment>
<dbReference type="Proteomes" id="UP001501757">
    <property type="component" value="Unassembled WGS sequence"/>
</dbReference>
<dbReference type="Gene3D" id="1.10.10.60">
    <property type="entry name" value="Homeodomain-like"/>
    <property type="match status" value="1"/>
</dbReference>
<dbReference type="InterPro" id="IPR018060">
    <property type="entry name" value="HTH_AraC"/>
</dbReference>
<gene>
    <name evidence="5" type="ORF">GCM10009092_26130</name>
</gene>
<dbReference type="InterPro" id="IPR020449">
    <property type="entry name" value="Tscrpt_reg_AraC-type_HTH"/>
</dbReference>
<organism evidence="5 6">
    <name type="scientific">Bowmanella denitrificans</name>
    <dbReference type="NCBI Taxonomy" id="366582"/>
    <lineage>
        <taxon>Bacteria</taxon>
        <taxon>Pseudomonadati</taxon>
        <taxon>Pseudomonadota</taxon>
        <taxon>Gammaproteobacteria</taxon>
        <taxon>Alteromonadales</taxon>
        <taxon>Alteromonadaceae</taxon>
        <taxon>Bowmanella</taxon>
    </lineage>
</organism>
<dbReference type="SMART" id="SM00342">
    <property type="entry name" value="HTH_ARAC"/>
    <property type="match status" value="1"/>
</dbReference>
<evidence type="ECO:0000313" key="5">
    <source>
        <dbReference type="EMBL" id="GAA0360664.1"/>
    </source>
</evidence>